<accession>A0A1F5VTL8</accession>
<keyword evidence="1" id="KW-0812">Transmembrane</keyword>
<feature type="transmembrane region" description="Helical" evidence="1">
    <location>
        <begin position="115"/>
        <end position="137"/>
    </location>
</feature>
<evidence type="ECO:0000313" key="3">
    <source>
        <dbReference type="Proteomes" id="UP000178943"/>
    </source>
</evidence>
<protein>
    <submittedName>
        <fullName evidence="2">Uncharacterized protein</fullName>
    </submittedName>
</protein>
<keyword evidence="1" id="KW-0472">Membrane</keyword>
<feature type="transmembrane region" description="Helical" evidence="1">
    <location>
        <begin position="157"/>
        <end position="178"/>
    </location>
</feature>
<evidence type="ECO:0000313" key="2">
    <source>
        <dbReference type="EMBL" id="OGF66832.1"/>
    </source>
</evidence>
<proteinExistence type="predicted"/>
<gene>
    <name evidence="2" type="ORF">A2Y62_10660</name>
</gene>
<organism evidence="2 3">
    <name type="scientific">Candidatus Fischerbacteria bacterium RBG_13_37_8</name>
    <dbReference type="NCBI Taxonomy" id="1817863"/>
    <lineage>
        <taxon>Bacteria</taxon>
        <taxon>Candidatus Fischeribacteriota</taxon>
    </lineage>
</organism>
<keyword evidence="1" id="KW-1133">Transmembrane helix</keyword>
<evidence type="ECO:0000256" key="1">
    <source>
        <dbReference type="SAM" id="Phobius"/>
    </source>
</evidence>
<feature type="transmembrane region" description="Helical" evidence="1">
    <location>
        <begin position="89"/>
        <end position="109"/>
    </location>
</feature>
<feature type="transmembrane region" description="Helical" evidence="1">
    <location>
        <begin position="32"/>
        <end position="55"/>
    </location>
</feature>
<sequence length="222" mass="25331">MKKKLIRALAGNLLTLALVIGDFYYTKPDPRVLIFAFIMTCMLRYILIELLYYLYKWIPSESFHSALTALVQPFPEDKYRKSAAGLPNALAYIILILLLSLFPFIFMYLEKGEFVFSLSVFIHQIKAGLVIAMIYGLKDMLFKGFYMDYSQSKGLNFYYNSNYLFVLWALAFVGGWLLPAGEAIGTPWLLVGILLAAKHLMDLLSDIFWAKKSSSSGVESRH</sequence>
<dbReference type="AlphaFoldDB" id="A0A1F5VTL8"/>
<name>A0A1F5VTL8_9BACT</name>
<feature type="transmembrane region" description="Helical" evidence="1">
    <location>
        <begin position="5"/>
        <end position="26"/>
    </location>
</feature>
<comment type="caution">
    <text evidence="2">The sequence shown here is derived from an EMBL/GenBank/DDBJ whole genome shotgun (WGS) entry which is preliminary data.</text>
</comment>
<reference evidence="2 3" key="1">
    <citation type="journal article" date="2016" name="Nat. Commun.">
        <title>Thousands of microbial genomes shed light on interconnected biogeochemical processes in an aquifer system.</title>
        <authorList>
            <person name="Anantharaman K."/>
            <person name="Brown C.T."/>
            <person name="Hug L.A."/>
            <person name="Sharon I."/>
            <person name="Castelle C.J."/>
            <person name="Probst A.J."/>
            <person name="Thomas B.C."/>
            <person name="Singh A."/>
            <person name="Wilkins M.J."/>
            <person name="Karaoz U."/>
            <person name="Brodie E.L."/>
            <person name="Williams K.H."/>
            <person name="Hubbard S.S."/>
            <person name="Banfield J.F."/>
        </authorList>
    </citation>
    <scope>NUCLEOTIDE SEQUENCE [LARGE SCALE GENOMIC DNA]</scope>
</reference>
<dbReference type="Proteomes" id="UP000178943">
    <property type="component" value="Unassembled WGS sequence"/>
</dbReference>
<dbReference type="EMBL" id="MFGW01000083">
    <property type="protein sequence ID" value="OGF66832.1"/>
    <property type="molecule type" value="Genomic_DNA"/>
</dbReference>